<comment type="caution">
    <text evidence="3">The sequence shown here is derived from an EMBL/GenBank/DDBJ whole genome shotgun (WGS) entry which is preliminary data.</text>
</comment>
<gene>
    <name evidence="3" type="ORF">BTO08_08635</name>
</gene>
<evidence type="ECO:0000313" key="4">
    <source>
        <dbReference type="Proteomes" id="UP000238730"/>
    </source>
</evidence>
<dbReference type="InterPro" id="IPR050706">
    <property type="entry name" value="Cyclic-di-GMP_PDE-like"/>
</dbReference>
<evidence type="ECO:0000256" key="1">
    <source>
        <dbReference type="SAM" id="Phobius"/>
    </source>
</evidence>
<dbReference type="GO" id="GO:0071111">
    <property type="term" value="F:cyclic-guanylate-specific phosphodiesterase activity"/>
    <property type="evidence" value="ECO:0007669"/>
    <property type="project" value="InterPro"/>
</dbReference>
<dbReference type="PANTHER" id="PTHR33121">
    <property type="entry name" value="CYCLIC DI-GMP PHOSPHODIESTERASE PDEF"/>
    <property type="match status" value="1"/>
</dbReference>
<dbReference type="Gene3D" id="3.20.20.450">
    <property type="entry name" value="EAL domain"/>
    <property type="match status" value="1"/>
</dbReference>
<keyword evidence="1" id="KW-1133">Transmembrane helix</keyword>
<dbReference type="InterPro" id="IPR035919">
    <property type="entry name" value="EAL_sf"/>
</dbReference>
<proteinExistence type="predicted"/>
<dbReference type="PANTHER" id="PTHR33121:SF79">
    <property type="entry name" value="CYCLIC DI-GMP PHOSPHODIESTERASE PDED-RELATED"/>
    <property type="match status" value="1"/>
</dbReference>
<dbReference type="PROSITE" id="PS50883">
    <property type="entry name" value="EAL"/>
    <property type="match status" value="1"/>
</dbReference>
<evidence type="ECO:0000259" key="2">
    <source>
        <dbReference type="PROSITE" id="PS50883"/>
    </source>
</evidence>
<dbReference type="Pfam" id="PF00563">
    <property type="entry name" value="EAL"/>
    <property type="match status" value="1"/>
</dbReference>
<name>A0A2S7VZY1_PHOAN</name>
<protein>
    <submittedName>
        <fullName evidence="3">Diguanylate phosphodiesterase</fullName>
    </submittedName>
</protein>
<dbReference type="CDD" id="cd01948">
    <property type="entry name" value="EAL"/>
    <property type="match status" value="1"/>
</dbReference>
<organism evidence="3 4">
    <name type="scientific">Photobacterium angustum</name>
    <dbReference type="NCBI Taxonomy" id="661"/>
    <lineage>
        <taxon>Bacteria</taxon>
        <taxon>Pseudomonadati</taxon>
        <taxon>Pseudomonadota</taxon>
        <taxon>Gammaproteobacteria</taxon>
        <taxon>Vibrionales</taxon>
        <taxon>Vibrionaceae</taxon>
        <taxon>Photobacterium</taxon>
    </lineage>
</organism>
<dbReference type="OrthoDB" id="675397at2"/>
<dbReference type="InterPro" id="IPR001633">
    <property type="entry name" value="EAL_dom"/>
</dbReference>
<accession>A0A2S7VZY1</accession>
<dbReference type="SMART" id="SM00052">
    <property type="entry name" value="EAL"/>
    <property type="match status" value="1"/>
</dbReference>
<feature type="domain" description="EAL" evidence="2">
    <location>
        <begin position="235"/>
        <end position="489"/>
    </location>
</feature>
<keyword evidence="1" id="KW-0812">Transmembrane</keyword>
<sequence>MSFTVKKMFQLALLAILIATPITFTYLNIRCDNLSKDIAIALNKTLNKRISSVLHLPENQPDAKSMHELVTLVLSSRSLRSVAYFQNNHYIYSDRNASLHTPISPSLIERLKKDKLPLLYRKRSSLNQVDELHLVVKGTKGFYQLFINAPYMDDWLTNADEYLRGYVVTNKGNILINNKKNYLFHKSYHSAQFPFKVIVGAKSSQVLLGICALSAFIFILCMLIVLIINYIQTNNFSFKKDIDRAIKNNEFIPYYQPIVCNKTHQIIGAELLCRWLYRHARLISPNQFITKVESNGQIKPITLHLLKQLSIDKPLIAHSNKDFYVSINVTLSMLNDPRFVDDVILLIKQNPTLQQGLVFEMTERENTTNAFIKLDKIMQRFRTLGVRWALDDFGTGYSSLSSLKELNFDIIKIDKLFVNSADTDAVTSSILNNIASLGKELQCKLVAEGVETETQLNTLKSLLIDYTQGFYFSAPTSRCDFIEFKTEHNDQILKTMNKYANRCVALKYHGPTLNI</sequence>
<reference evidence="3 4" key="1">
    <citation type="submission" date="2016-12" db="EMBL/GenBank/DDBJ databases">
        <title>Diversity of luminous bacteria.</title>
        <authorList>
            <person name="Yoshizawa S."/>
            <person name="Kogure K."/>
        </authorList>
    </citation>
    <scope>NUCLEOTIDE SEQUENCE [LARGE SCALE GENOMIC DNA]</scope>
    <source>
        <strain evidence="3 4">LC1-200</strain>
    </source>
</reference>
<evidence type="ECO:0000313" key="3">
    <source>
        <dbReference type="EMBL" id="PQJ67475.1"/>
    </source>
</evidence>
<dbReference type="Proteomes" id="UP000238730">
    <property type="component" value="Unassembled WGS sequence"/>
</dbReference>
<keyword evidence="1" id="KW-0472">Membrane</keyword>
<dbReference type="AlphaFoldDB" id="A0A2S7VZY1"/>
<dbReference type="SUPFAM" id="SSF141868">
    <property type="entry name" value="EAL domain-like"/>
    <property type="match status" value="1"/>
</dbReference>
<feature type="transmembrane region" description="Helical" evidence="1">
    <location>
        <begin position="206"/>
        <end position="231"/>
    </location>
</feature>
<dbReference type="EMBL" id="MSCJ01000001">
    <property type="protein sequence ID" value="PQJ67475.1"/>
    <property type="molecule type" value="Genomic_DNA"/>
</dbReference>